<comment type="similarity">
    <text evidence="1 4">Belongs to the glycosyl hydrolase 1 family.</text>
</comment>
<dbReference type="EMBL" id="WERV01000002">
    <property type="protein sequence ID" value="MDV7714550.1"/>
    <property type="molecule type" value="Genomic_DNA"/>
</dbReference>
<evidence type="ECO:0000256" key="2">
    <source>
        <dbReference type="ARBA" id="ARBA00022801"/>
    </source>
</evidence>
<name>A0AAJ2P119_OENOE</name>
<organism evidence="5 6">
    <name type="scientific">Oenococcus oeni</name>
    <name type="common">Leuconostoc oenos</name>
    <dbReference type="NCBI Taxonomy" id="1247"/>
    <lineage>
        <taxon>Bacteria</taxon>
        <taxon>Bacillati</taxon>
        <taxon>Bacillota</taxon>
        <taxon>Bacilli</taxon>
        <taxon>Lactobacillales</taxon>
        <taxon>Lactobacillaceae</taxon>
        <taxon>Oenococcus</taxon>
    </lineage>
</organism>
<proteinExistence type="inferred from homology"/>
<comment type="caution">
    <text evidence="5">The sequence shown here is derived from an EMBL/GenBank/DDBJ whole genome shotgun (WGS) entry which is preliminary data.</text>
</comment>
<dbReference type="Pfam" id="PF00232">
    <property type="entry name" value="Glyco_hydro_1"/>
    <property type="match status" value="1"/>
</dbReference>
<evidence type="ECO:0000256" key="4">
    <source>
        <dbReference type="RuleBase" id="RU003690"/>
    </source>
</evidence>
<sequence length="471" mass="54410">MVALSLLITESEYISHGRIKEGFFWGNSTSSMQTEGAWNEGGKGMSVYDIKPSGPDNSDWKVAIDEYHRYPEDVNIMQNLGMNFYRFQISWSRVQPEGEGDFNQTGIDFYNRLIDNLLKAGIEPMICLYHFDMPLALAKKYNGFLNQKVVSAFFEYAKKMIEKFGDRVKYWITFNEQNCFSLSSAFESSGYLTGKKTLRELYQIQHNTILAHCLVANYIHQSKPDLKIGGMEAFQEAYPYSPLPTDVEVTRKYKEFVDYNLLRVFVEGKYSTEVIGFMKENHLEDILKPSDLLEIGNNRSDFISFSYYTTSTLDSSQIPVGSIPNYYGQMGYKKNPYLLSNEWGWQIDPQGFYGILIDLYNRTHLPIFPIENGIGVRENWDGQNQIDDSYRVQYHRSHIRALKKAVRDGANVIGYLGWGLIDIPSSKGNVDKRYGVVYVNRTNHEILDLKRVPKKSYYWLQKVIKSNGTEL</sequence>
<dbReference type="GO" id="GO:0016052">
    <property type="term" value="P:carbohydrate catabolic process"/>
    <property type="evidence" value="ECO:0007669"/>
    <property type="project" value="TreeGrafter"/>
</dbReference>
<keyword evidence="2" id="KW-0378">Hydrolase</keyword>
<gene>
    <name evidence="5" type="ORF">GA838_01970</name>
</gene>
<dbReference type="FunFam" id="3.20.20.80:FF:000004">
    <property type="entry name" value="Beta-glucosidase 6-phospho-beta-glucosidase"/>
    <property type="match status" value="1"/>
</dbReference>
<protein>
    <submittedName>
        <fullName evidence="5">Family 1 glycosylhydrolase</fullName>
    </submittedName>
</protein>
<accession>A0AAJ2P119</accession>
<evidence type="ECO:0000313" key="6">
    <source>
        <dbReference type="Proteomes" id="UP001281024"/>
    </source>
</evidence>
<dbReference type="InterPro" id="IPR017853">
    <property type="entry name" value="GH"/>
</dbReference>
<dbReference type="Gene3D" id="3.20.20.80">
    <property type="entry name" value="Glycosidases"/>
    <property type="match status" value="1"/>
</dbReference>
<dbReference type="InterPro" id="IPR001360">
    <property type="entry name" value="Glyco_hydro_1"/>
</dbReference>
<dbReference type="GO" id="GO:0008422">
    <property type="term" value="F:beta-glucosidase activity"/>
    <property type="evidence" value="ECO:0007669"/>
    <property type="project" value="TreeGrafter"/>
</dbReference>
<keyword evidence="3" id="KW-0326">Glycosidase</keyword>
<evidence type="ECO:0000256" key="1">
    <source>
        <dbReference type="ARBA" id="ARBA00010838"/>
    </source>
</evidence>
<dbReference type="Proteomes" id="UP001281024">
    <property type="component" value="Unassembled WGS sequence"/>
</dbReference>
<dbReference type="GO" id="GO:0005829">
    <property type="term" value="C:cytosol"/>
    <property type="evidence" value="ECO:0007669"/>
    <property type="project" value="TreeGrafter"/>
</dbReference>
<dbReference type="PANTHER" id="PTHR10353">
    <property type="entry name" value="GLYCOSYL HYDROLASE"/>
    <property type="match status" value="1"/>
</dbReference>
<evidence type="ECO:0000256" key="3">
    <source>
        <dbReference type="ARBA" id="ARBA00023295"/>
    </source>
</evidence>
<dbReference type="PRINTS" id="PR00131">
    <property type="entry name" value="GLHYDRLASE1"/>
</dbReference>
<dbReference type="RefSeq" id="WP_317767905.1">
    <property type="nucleotide sequence ID" value="NZ_WERV01000002.1"/>
</dbReference>
<dbReference type="SUPFAM" id="SSF51445">
    <property type="entry name" value="(Trans)glycosidases"/>
    <property type="match status" value="1"/>
</dbReference>
<dbReference type="PANTHER" id="PTHR10353:SF122">
    <property type="entry name" value="6-PHOSPHO-BETA-GLUCOSIDASE ASCB-RELATED"/>
    <property type="match status" value="1"/>
</dbReference>
<reference evidence="5" key="1">
    <citation type="submission" date="2019-10" db="EMBL/GenBank/DDBJ databases">
        <title>Malate fermentation in French cider.</title>
        <authorList>
            <person name="Cousin F.J."/>
            <person name="Medina Fernandez S."/>
            <person name="Misery B."/>
            <person name="Laplace J.-M."/>
            <person name="Cretenet M."/>
        </authorList>
    </citation>
    <scope>NUCLEOTIDE SEQUENCE</scope>
    <source>
        <strain evidence="5">UCMA15129</strain>
    </source>
</reference>
<dbReference type="AlphaFoldDB" id="A0AAJ2P119"/>
<evidence type="ECO:0000313" key="5">
    <source>
        <dbReference type="EMBL" id="MDV7714550.1"/>
    </source>
</evidence>